<evidence type="ECO:0000313" key="2">
    <source>
        <dbReference type="EMBL" id="WGK70219.1"/>
    </source>
</evidence>
<evidence type="ECO:0000256" key="1">
    <source>
        <dbReference type="ARBA" id="ARBA00004196"/>
    </source>
</evidence>
<protein>
    <submittedName>
        <fullName evidence="2">BspA family leucine-rich repeat surface protein</fullName>
    </submittedName>
</protein>
<dbReference type="InterPro" id="IPR011889">
    <property type="entry name" value="Liste_lipo_26"/>
</dbReference>
<proteinExistence type="predicted"/>
<gene>
    <name evidence="2" type="ORF">P0082_04995</name>
</gene>
<accession>A0ABY8MJS2</accession>
<sequence length="289" mass="31996">MDPGTNSASTYTVSFRTVGGSPVPSVAVTGGSRLSKTITAPTKEDPSGVTTYYFGDWYITATEHTGKTKYDYAKPVTGNITLYARWYTKQPADSAGLKILIAGSGDNDDLNHIDVRKVTDMNLLFENKLSFGDISGWDVSSVTNMHGMFSGTSNFNQPIEAWNVSGVTDMSFMFSGASKFNQTIEAWNVSGVNDMKYMFRDASEFNQPIEAWNVFGVNNMRYMFSGASKFNQLIENWDVSGVIDMSSMFYEAQKFDQNISGWTVSQVTDYTDIFTSCPIGTAHRPPLFQ</sequence>
<dbReference type="RefSeq" id="WP_326928427.1">
    <property type="nucleotide sequence ID" value="NZ_CP123443.1"/>
</dbReference>
<name>A0ABY8MJS2_9SPIO</name>
<dbReference type="Pfam" id="PF03382">
    <property type="entry name" value="DUF285"/>
    <property type="match status" value="1"/>
</dbReference>
<dbReference type="InterPro" id="IPR042229">
    <property type="entry name" value="Listeria/Bacterioides_rpt_sf"/>
</dbReference>
<evidence type="ECO:0000313" key="3">
    <source>
        <dbReference type="Proteomes" id="UP001228690"/>
    </source>
</evidence>
<comment type="subcellular location">
    <subcellularLocation>
        <location evidence="1">Cell envelope</location>
    </subcellularLocation>
</comment>
<dbReference type="InterPro" id="IPR005046">
    <property type="entry name" value="DUF285"/>
</dbReference>
<dbReference type="Proteomes" id="UP001228690">
    <property type="component" value="Chromosome"/>
</dbReference>
<dbReference type="EMBL" id="CP123443">
    <property type="protein sequence ID" value="WGK70219.1"/>
    <property type="molecule type" value="Genomic_DNA"/>
</dbReference>
<reference evidence="2 3" key="1">
    <citation type="submission" date="2023-04" db="EMBL/GenBank/DDBJ databases">
        <title>Spirochaete genome identified in red abalone sample constitutes a novel genus.</title>
        <authorList>
            <person name="Sharma S.P."/>
            <person name="Purcell C.M."/>
            <person name="Hyde J.R."/>
            <person name="Severin A.J."/>
        </authorList>
    </citation>
    <scope>NUCLEOTIDE SEQUENCE [LARGE SCALE GENOMIC DNA]</scope>
    <source>
        <strain evidence="2 3">SP-2023</strain>
    </source>
</reference>
<dbReference type="InterPro" id="IPR013378">
    <property type="entry name" value="InlB-like_B-rpt"/>
</dbReference>
<organism evidence="2 3">
    <name type="scientific">Candidatus Haliotispira prima</name>
    <dbReference type="NCBI Taxonomy" id="3034016"/>
    <lineage>
        <taxon>Bacteria</taxon>
        <taxon>Pseudomonadati</taxon>
        <taxon>Spirochaetota</taxon>
        <taxon>Spirochaetia</taxon>
        <taxon>Spirochaetales</taxon>
        <taxon>Spirochaetaceae</taxon>
        <taxon>Candidatus Haliotispira</taxon>
    </lineage>
</organism>
<dbReference type="Gene3D" id="2.60.40.4270">
    <property type="entry name" value="Listeria-Bacteroides repeat domain"/>
    <property type="match status" value="1"/>
</dbReference>
<dbReference type="NCBIfam" id="TIGR02167">
    <property type="entry name" value="Liste_lipo_26"/>
    <property type="match status" value="4"/>
</dbReference>
<dbReference type="Pfam" id="PF09479">
    <property type="entry name" value="Flg_new"/>
    <property type="match status" value="1"/>
</dbReference>
<keyword evidence="3" id="KW-1185">Reference proteome</keyword>